<evidence type="ECO:0000313" key="4">
    <source>
        <dbReference type="EMBL" id="NEL55804.1"/>
    </source>
</evidence>
<proteinExistence type="predicted"/>
<dbReference type="AlphaFoldDB" id="A0A7K3WH67"/>
<protein>
    <submittedName>
        <fullName evidence="4">M23 family metallopeptidase</fullName>
    </submittedName>
</protein>
<dbReference type="Gene3D" id="2.70.70.10">
    <property type="entry name" value="Glucose Permease (Domain IIA)"/>
    <property type="match status" value="1"/>
</dbReference>
<dbReference type="GO" id="GO:0004222">
    <property type="term" value="F:metalloendopeptidase activity"/>
    <property type="evidence" value="ECO:0007669"/>
    <property type="project" value="TreeGrafter"/>
</dbReference>
<gene>
    <name evidence="4" type="ORF">G1H19_17640</name>
</gene>
<dbReference type="PANTHER" id="PTHR21666">
    <property type="entry name" value="PEPTIDASE-RELATED"/>
    <property type="match status" value="1"/>
</dbReference>
<dbReference type="CDD" id="cd12797">
    <property type="entry name" value="M23_peptidase"/>
    <property type="match status" value="1"/>
</dbReference>
<dbReference type="Proteomes" id="UP000470470">
    <property type="component" value="Unassembled WGS sequence"/>
</dbReference>
<dbReference type="Pfam" id="PF01551">
    <property type="entry name" value="Peptidase_M23"/>
    <property type="match status" value="1"/>
</dbReference>
<dbReference type="SUPFAM" id="SSF51261">
    <property type="entry name" value="Duplicated hybrid motif"/>
    <property type="match status" value="1"/>
</dbReference>
<accession>A0A7K3WH67</accession>
<evidence type="ECO:0000259" key="3">
    <source>
        <dbReference type="Pfam" id="PF01551"/>
    </source>
</evidence>
<keyword evidence="1" id="KW-0732">Signal</keyword>
<name>A0A7K3WH67_9ACTN</name>
<keyword evidence="5" id="KW-1185">Reference proteome</keyword>
<dbReference type="InterPro" id="IPR011055">
    <property type="entry name" value="Dup_hybrid_motif"/>
</dbReference>
<evidence type="ECO:0000256" key="2">
    <source>
        <dbReference type="SAM" id="MobiDB-lite"/>
    </source>
</evidence>
<sequence length="289" mass="29661">MCSLSVHAQHRPGPGRAVLGSRGHRVVLRPGVPCGPHPRRWSCRDRGGDRPTGGRRGWGTREVGPSRDGPRPAAYPGRDTGPTALVHRGPAVHSRLRTPPRGRPAPQADPVPRPAHRRRSVTALTLLAFALPLPAAVAAPAPEASAAAAPAPTPGWAWPLPGPAAVSRPFGLPDGPYAAGHRGVDLVGEPGTVVTAAGAGVVVFAGTIAGRPLLSIDHPGGLRTTYEPVQPSVGAGTAVDAGTPVGVLLAGHAGCPAAACLHWGLRRGETYLDPLTLLAPTQVRLLPWT</sequence>
<dbReference type="EMBL" id="JAAGWK010000025">
    <property type="protein sequence ID" value="NEL55804.1"/>
    <property type="molecule type" value="Genomic_DNA"/>
</dbReference>
<reference evidence="4 5" key="1">
    <citation type="submission" date="2020-02" db="EMBL/GenBank/DDBJ databases">
        <title>The whole genome sequence of CPCC 205119.</title>
        <authorList>
            <person name="Jiang Z."/>
        </authorList>
    </citation>
    <scope>NUCLEOTIDE SEQUENCE [LARGE SCALE GENOMIC DNA]</scope>
    <source>
        <strain evidence="4 5">CPCC 205119</strain>
    </source>
</reference>
<feature type="region of interest" description="Disordered" evidence="2">
    <location>
        <begin position="1"/>
        <end position="117"/>
    </location>
</feature>
<dbReference type="PANTHER" id="PTHR21666:SF289">
    <property type="entry name" value="L-ALA--D-GLU ENDOPEPTIDASE"/>
    <property type="match status" value="1"/>
</dbReference>
<feature type="domain" description="M23ase beta-sheet core" evidence="3">
    <location>
        <begin position="180"/>
        <end position="274"/>
    </location>
</feature>
<dbReference type="InterPro" id="IPR016047">
    <property type="entry name" value="M23ase_b-sheet_dom"/>
</dbReference>
<comment type="caution">
    <text evidence="4">The sequence shown here is derived from an EMBL/GenBank/DDBJ whole genome shotgun (WGS) entry which is preliminary data.</text>
</comment>
<organism evidence="4 5">
    <name type="scientific">Goekera deserti</name>
    <dbReference type="NCBI Taxonomy" id="2497753"/>
    <lineage>
        <taxon>Bacteria</taxon>
        <taxon>Bacillati</taxon>
        <taxon>Actinomycetota</taxon>
        <taxon>Actinomycetes</taxon>
        <taxon>Geodermatophilales</taxon>
        <taxon>Geodermatophilaceae</taxon>
        <taxon>Goekera</taxon>
    </lineage>
</organism>
<feature type="compositionally biased region" description="Pro residues" evidence="2">
    <location>
        <begin position="101"/>
        <end position="113"/>
    </location>
</feature>
<evidence type="ECO:0000313" key="5">
    <source>
        <dbReference type="Proteomes" id="UP000470470"/>
    </source>
</evidence>
<evidence type="ECO:0000256" key="1">
    <source>
        <dbReference type="ARBA" id="ARBA00022729"/>
    </source>
</evidence>
<dbReference type="InterPro" id="IPR050570">
    <property type="entry name" value="Cell_wall_metabolism_enzyme"/>
</dbReference>